<keyword evidence="1" id="KW-0472">Membrane</keyword>
<dbReference type="InterPro" id="IPR036866">
    <property type="entry name" value="RibonucZ/Hydroxyglut_hydro"/>
</dbReference>
<dbReference type="GO" id="GO:0008270">
    <property type="term" value="F:zinc ion binding"/>
    <property type="evidence" value="ECO:0007669"/>
    <property type="project" value="InterPro"/>
</dbReference>
<feature type="domain" description="Metallo-beta-lactamase" evidence="2">
    <location>
        <begin position="128"/>
        <end position="322"/>
    </location>
</feature>
<organism evidence="3 4">
    <name type="scientific">Phocoenobacter uteri</name>
    <dbReference type="NCBI Taxonomy" id="146806"/>
    <lineage>
        <taxon>Bacteria</taxon>
        <taxon>Pseudomonadati</taxon>
        <taxon>Pseudomonadota</taxon>
        <taxon>Gammaproteobacteria</taxon>
        <taxon>Pasteurellales</taxon>
        <taxon>Pasteurellaceae</taxon>
        <taxon>Phocoenobacter</taxon>
    </lineage>
</organism>
<dbReference type="PANTHER" id="PTHR15032:SF4">
    <property type="entry name" value="N-ACYL-PHOSPHATIDYLETHANOLAMINE-HYDROLYZING PHOSPHOLIPASE D"/>
    <property type="match status" value="1"/>
</dbReference>
<keyword evidence="4" id="KW-1185">Reference proteome</keyword>
<keyword evidence="1" id="KW-0812">Transmembrane</keyword>
<keyword evidence="1" id="KW-1133">Transmembrane helix</keyword>
<accession>A0A379C8E4</accession>
<proteinExistence type="predicted"/>
<evidence type="ECO:0000256" key="1">
    <source>
        <dbReference type="SAM" id="Phobius"/>
    </source>
</evidence>
<dbReference type="AlphaFoldDB" id="A0A379C8E4"/>
<dbReference type="Proteomes" id="UP000255417">
    <property type="component" value="Unassembled WGS sequence"/>
</dbReference>
<dbReference type="InterPro" id="IPR024884">
    <property type="entry name" value="NAPE-PLD"/>
</dbReference>
<keyword evidence="3" id="KW-0378">Hydrolase</keyword>
<evidence type="ECO:0000259" key="2">
    <source>
        <dbReference type="Pfam" id="PF12706"/>
    </source>
</evidence>
<dbReference type="InterPro" id="IPR001279">
    <property type="entry name" value="Metallo-B-lactamas"/>
</dbReference>
<dbReference type="GO" id="GO:0070290">
    <property type="term" value="F:N-acylphosphatidylethanolamine-specific phospholipase D activity"/>
    <property type="evidence" value="ECO:0007669"/>
    <property type="project" value="InterPro"/>
</dbReference>
<dbReference type="GO" id="GO:0005737">
    <property type="term" value="C:cytoplasm"/>
    <property type="evidence" value="ECO:0007669"/>
    <property type="project" value="TreeGrafter"/>
</dbReference>
<evidence type="ECO:0000313" key="3">
    <source>
        <dbReference type="EMBL" id="SUB58573.1"/>
    </source>
</evidence>
<dbReference type="SUPFAM" id="SSF56281">
    <property type="entry name" value="Metallo-hydrolase/oxidoreductase"/>
    <property type="match status" value="1"/>
</dbReference>
<feature type="transmembrane region" description="Helical" evidence="1">
    <location>
        <begin position="7"/>
        <end position="28"/>
    </location>
</feature>
<reference evidence="3 4" key="1">
    <citation type="submission" date="2018-06" db="EMBL/GenBank/DDBJ databases">
        <authorList>
            <consortium name="Pathogen Informatics"/>
            <person name="Doyle S."/>
        </authorList>
    </citation>
    <scope>NUCLEOTIDE SEQUENCE [LARGE SCALE GENOMIC DNA]</scope>
    <source>
        <strain evidence="3 4">NCTC12872</strain>
    </source>
</reference>
<name>A0A379C8E4_9PAST</name>
<evidence type="ECO:0000313" key="4">
    <source>
        <dbReference type="Proteomes" id="UP000255417"/>
    </source>
</evidence>
<dbReference type="PIRSF" id="PIRSF038896">
    <property type="entry name" value="NAPE-PLD"/>
    <property type="match status" value="1"/>
</dbReference>
<gene>
    <name evidence="3" type="ORF">NCTC12872_00537</name>
</gene>
<dbReference type="Pfam" id="PF12706">
    <property type="entry name" value="Lactamase_B_2"/>
    <property type="match status" value="1"/>
</dbReference>
<sequence>MKQCLKILKNLLLFIIGVGMVISAYVYFHPTFGGTPNAESMQRIQHSSHFDGKHFQNLIPTNATSIGKAQSERKINRFALTMNFLFPPKGKNPDKPLVTNKLDLHLLKNGEFVWLGHSTVLFKTQNSTILTDPVFNNASPIPFLVEPFEMTNTPKITDLPYIDIVLISHDHYDHLDYQGIKQLKEKVGYFYVPLGVKAHLLRWGVASDKVVEYDWYEKMTFKHIQFVFAPSRHFSGRGIFNHRQTLWGSWVILSPDLKVYFSGDGGYSPEFAKIGQRFGGFDIAFMEDGAYNESWKDIHMLPEQTAQASIDVQTKVVLPIHWGKFDLSTHQWNEPVRRIAKKLQEYNHTVLEQNKIKLVTPRVGEIFKLNKLPQFEWWEE</sequence>
<dbReference type="Gene3D" id="3.60.15.10">
    <property type="entry name" value="Ribonuclease Z/Hydroxyacylglutathione hydrolase-like"/>
    <property type="match status" value="1"/>
</dbReference>
<protein>
    <submittedName>
        <fullName evidence="3">Metal-dependent hydrolase</fullName>
    </submittedName>
</protein>
<dbReference type="PANTHER" id="PTHR15032">
    <property type="entry name" value="N-ACYL-PHOSPHATIDYLETHANOLAMINE-HYDROLYZING PHOSPHOLIPASE D"/>
    <property type="match status" value="1"/>
</dbReference>
<dbReference type="RefSeq" id="WP_218563610.1">
    <property type="nucleotide sequence ID" value="NZ_LWIF01000001.1"/>
</dbReference>
<dbReference type="EMBL" id="UGTA01000001">
    <property type="protein sequence ID" value="SUB58573.1"/>
    <property type="molecule type" value="Genomic_DNA"/>
</dbReference>